<dbReference type="SMART" id="SM00014">
    <property type="entry name" value="acidPPc"/>
    <property type="match status" value="1"/>
</dbReference>
<organism evidence="2">
    <name type="scientific">Marinomonas sp. (strain MWYL1)</name>
    <dbReference type="NCBI Taxonomy" id="400668"/>
    <lineage>
        <taxon>Bacteria</taxon>
        <taxon>Pseudomonadati</taxon>
        <taxon>Pseudomonadota</taxon>
        <taxon>Gammaproteobacteria</taxon>
        <taxon>Oceanospirillales</taxon>
        <taxon>Oceanospirillaceae</taxon>
        <taxon>Marinomonas</taxon>
    </lineage>
</organism>
<dbReference type="eggNOG" id="COG0671">
    <property type="taxonomic scope" value="Bacteria"/>
</dbReference>
<dbReference type="Pfam" id="PF01569">
    <property type="entry name" value="PAP2"/>
    <property type="match status" value="1"/>
</dbReference>
<dbReference type="KEGG" id="mmw:Mmwyl1_4366"/>
<dbReference type="AlphaFoldDB" id="A6W3I2"/>
<evidence type="ECO:0000259" key="1">
    <source>
        <dbReference type="SMART" id="SM00014"/>
    </source>
</evidence>
<proteinExistence type="predicted"/>
<feature type="domain" description="Phosphatidic acid phosphatase type 2/haloperoxidase" evidence="1">
    <location>
        <begin position="92"/>
        <end position="190"/>
    </location>
</feature>
<reference evidence="2" key="1">
    <citation type="submission" date="2007-06" db="EMBL/GenBank/DDBJ databases">
        <title>Complete sequence of Marinomonas sp. MWYL1.</title>
        <authorList>
            <consortium name="US DOE Joint Genome Institute"/>
            <person name="Copeland A."/>
            <person name="Lucas S."/>
            <person name="Lapidus A."/>
            <person name="Barry K."/>
            <person name="Glavina del Rio T."/>
            <person name="Dalin E."/>
            <person name="Tice H."/>
            <person name="Pitluck S."/>
            <person name="Kiss H."/>
            <person name="Brettin T."/>
            <person name="Bruce D."/>
            <person name="Detter J.C."/>
            <person name="Han C."/>
            <person name="Schmutz J."/>
            <person name="Larimer F."/>
            <person name="Land M."/>
            <person name="Hauser L."/>
            <person name="Kyrpides N."/>
            <person name="Kim E."/>
            <person name="Johnston A.W.B."/>
            <person name="Todd J.D."/>
            <person name="Rogers R."/>
            <person name="Wexler M."/>
            <person name="Bond P.L."/>
            <person name="Li Y."/>
            <person name="Richardson P."/>
        </authorList>
    </citation>
    <scope>NUCLEOTIDE SEQUENCE [LARGE SCALE GENOMIC DNA]</scope>
    <source>
        <strain evidence="2">MWYL1</strain>
    </source>
</reference>
<dbReference type="EMBL" id="CP000749">
    <property type="protein sequence ID" value="ABR73261.1"/>
    <property type="molecule type" value="Genomic_DNA"/>
</dbReference>
<dbReference type="STRING" id="400668.Mmwyl1_4366"/>
<dbReference type="InterPro" id="IPR000326">
    <property type="entry name" value="PAP2/HPO"/>
</dbReference>
<sequence>MFSLYNPAEASWGGFLRLKFNKNRKNIIFNGFKVISKIALLVFPVSYISVVHADGSIIHADGSIIRAGDNLQIGIPIVAGVISMMKGDFAGTGEWAEGALWTSVATHTLKFAVDEERPNRNDNNSFPSGHTSAAFQGAAFLQMRYGWEYGLPAYAAAGFVGYSRVHGDYHYRHDVAAGAALAVGIQYVITEMGLSARNLVIAPIVSGKQYGLYASMSY</sequence>
<gene>
    <name evidence="2" type="ordered locus">Mmwyl1_4366</name>
</gene>
<protein>
    <submittedName>
        <fullName evidence="2">Phosphoesterase PA-phosphatase related</fullName>
    </submittedName>
</protein>
<dbReference type="InterPro" id="IPR036938">
    <property type="entry name" value="PAP2/HPO_sf"/>
</dbReference>
<evidence type="ECO:0000313" key="2">
    <source>
        <dbReference type="EMBL" id="ABR73261.1"/>
    </source>
</evidence>
<dbReference type="CDD" id="cd03394">
    <property type="entry name" value="PAP2_like_5"/>
    <property type="match status" value="1"/>
</dbReference>
<dbReference type="HOGENOM" id="CLU_106650_2_0_6"/>
<dbReference type="OrthoDB" id="9773582at2"/>
<name>A6W3I2_MARMS</name>
<dbReference type="SUPFAM" id="SSF48317">
    <property type="entry name" value="Acid phosphatase/Vanadium-dependent haloperoxidase"/>
    <property type="match status" value="1"/>
</dbReference>
<dbReference type="Gene3D" id="1.20.144.10">
    <property type="entry name" value="Phosphatidic acid phosphatase type 2/haloperoxidase"/>
    <property type="match status" value="1"/>
</dbReference>
<accession>A6W3I2</accession>